<dbReference type="AlphaFoldDB" id="A0A2D2DU87"/>
<evidence type="ECO:0000259" key="1">
    <source>
        <dbReference type="PROSITE" id="PS51708"/>
    </source>
</evidence>
<dbReference type="Gene3D" id="1.40.20.10">
    <property type="entry name" value="CHAD domain"/>
    <property type="match status" value="1"/>
</dbReference>
<feature type="domain" description="CHAD" evidence="1">
    <location>
        <begin position="40"/>
        <end position="322"/>
    </location>
</feature>
<evidence type="ECO:0000313" key="3">
    <source>
        <dbReference type="Proteomes" id="UP000229897"/>
    </source>
</evidence>
<sequence length="327" mass="36886">MRRRFRAQCLQGGMCNMDTAVKFPTTPKAIRARALELSARMSVEKAFQAIVRNCLDQIEANETGVIKYHDVESLHQMRVGLRRLRSALGMFDEVLSLPVALRQELDWLVSQLGPARDWDVLAGSTLPRITNTLDADAPLVRVQHAAADKAMALHAAAGAAIASERYQNLIGNLERWFDERGWRAMQLPADKVKLKMRIGDFARDILEKDQQRLLKRGRKLKGADPETRHRVRIAAKKTRYAAEFFASLYPRKTVRPYVKALASLQDELGLMNDASVADGLLRQLSEGDEELKDGTGFLRGYLASHSRQGDGKLRKLWKRFVPLRTPG</sequence>
<evidence type="ECO:0000313" key="2">
    <source>
        <dbReference type="EMBL" id="ATQ78526.1"/>
    </source>
</evidence>
<dbReference type="InterPro" id="IPR038186">
    <property type="entry name" value="CHAD_dom_sf"/>
</dbReference>
<proteinExistence type="predicted"/>
<dbReference type="InterPro" id="IPR007899">
    <property type="entry name" value="CHAD_dom"/>
</dbReference>
<name>A0A2D2DU87_9BURK</name>
<keyword evidence="3" id="KW-1185">Reference proteome</keyword>
<accession>A0A2D2DU87</accession>
<dbReference type="Proteomes" id="UP000229897">
    <property type="component" value="Chromosome"/>
</dbReference>
<gene>
    <name evidence="2" type="ORF">CR152_31435</name>
</gene>
<dbReference type="KEGG" id="mass:CR152_31435"/>
<dbReference type="Pfam" id="PF05235">
    <property type="entry name" value="CHAD"/>
    <property type="match status" value="1"/>
</dbReference>
<organism evidence="2 3">
    <name type="scientific">Massilia violaceinigra</name>
    <dbReference type="NCBI Taxonomy" id="2045208"/>
    <lineage>
        <taxon>Bacteria</taxon>
        <taxon>Pseudomonadati</taxon>
        <taxon>Pseudomonadota</taxon>
        <taxon>Betaproteobacteria</taxon>
        <taxon>Burkholderiales</taxon>
        <taxon>Oxalobacteraceae</taxon>
        <taxon>Telluria group</taxon>
        <taxon>Massilia</taxon>
    </lineage>
</organism>
<dbReference type="SMART" id="SM00880">
    <property type="entry name" value="CHAD"/>
    <property type="match status" value="1"/>
</dbReference>
<dbReference type="EMBL" id="CP024608">
    <property type="protein sequence ID" value="ATQ78526.1"/>
    <property type="molecule type" value="Genomic_DNA"/>
</dbReference>
<reference evidence="2" key="1">
    <citation type="submission" date="2017-10" db="EMBL/GenBank/DDBJ databases">
        <title>Massilia psychrophilum sp. nov., a novel purple-pigmented bacterium isolated from Tianshan glacier, Xinjiang Municipality, China.</title>
        <authorList>
            <person name="Wang H."/>
        </authorList>
    </citation>
    <scope>NUCLEOTIDE SEQUENCE [LARGE SCALE GENOMIC DNA]</scope>
    <source>
        <strain evidence="2">B2</strain>
    </source>
</reference>
<protein>
    <recommendedName>
        <fullName evidence="1">CHAD domain-containing protein</fullName>
    </recommendedName>
</protein>
<dbReference type="PANTHER" id="PTHR39339">
    <property type="entry name" value="SLR1444 PROTEIN"/>
    <property type="match status" value="1"/>
</dbReference>
<dbReference type="PANTHER" id="PTHR39339:SF1">
    <property type="entry name" value="CHAD DOMAIN-CONTAINING PROTEIN"/>
    <property type="match status" value="1"/>
</dbReference>
<dbReference type="PROSITE" id="PS51708">
    <property type="entry name" value="CHAD"/>
    <property type="match status" value="1"/>
</dbReference>